<keyword evidence="1" id="KW-0547">Nucleotide-binding</keyword>
<feature type="domain" description="AAA+ ATPase" evidence="9">
    <location>
        <begin position="12"/>
        <end position="162"/>
    </location>
</feature>
<gene>
    <name evidence="10" type="ORF">COU88_00465</name>
</gene>
<evidence type="ECO:0000313" key="10">
    <source>
        <dbReference type="EMBL" id="PJE63262.1"/>
    </source>
</evidence>
<comment type="caution">
    <text evidence="10">The sequence shown here is derived from an EMBL/GenBank/DDBJ whole genome shotgun (WGS) entry which is preliminary data.</text>
</comment>
<dbReference type="CDD" id="cd18037">
    <property type="entry name" value="DEXSc_Pif1_like"/>
    <property type="match status" value="1"/>
</dbReference>
<dbReference type="InterPro" id="IPR029491">
    <property type="entry name" value="Helicase_HTH"/>
</dbReference>
<dbReference type="PANTHER" id="PTHR47642">
    <property type="entry name" value="ATP-DEPENDENT DNA HELICASE"/>
    <property type="match status" value="1"/>
</dbReference>
<dbReference type="InterPro" id="IPR010285">
    <property type="entry name" value="DNA_helicase_pif1-like_DEAD"/>
</dbReference>
<dbReference type="GO" id="GO:0003678">
    <property type="term" value="F:DNA helicase activity"/>
    <property type="evidence" value="ECO:0007669"/>
    <property type="project" value="InterPro"/>
</dbReference>
<evidence type="ECO:0000256" key="3">
    <source>
        <dbReference type="ARBA" id="ARBA00022801"/>
    </source>
</evidence>
<protein>
    <submittedName>
        <fullName evidence="10">AAA family ATPase</fullName>
    </submittedName>
</protein>
<keyword evidence="5" id="KW-0067">ATP-binding</keyword>
<dbReference type="EMBL" id="PFED01000020">
    <property type="protein sequence ID" value="PJE63262.1"/>
    <property type="molecule type" value="Genomic_DNA"/>
</dbReference>
<evidence type="ECO:0000259" key="9">
    <source>
        <dbReference type="SMART" id="SM00382"/>
    </source>
</evidence>
<dbReference type="InterPro" id="IPR027417">
    <property type="entry name" value="P-loop_NTPase"/>
</dbReference>
<evidence type="ECO:0000313" key="11">
    <source>
        <dbReference type="Proteomes" id="UP000229554"/>
    </source>
</evidence>
<dbReference type="Pfam" id="PF21530">
    <property type="entry name" value="Pif1_2B_dom"/>
    <property type="match status" value="1"/>
</dbReference>
<organism evidence="10 11">
    <name type="scientific">Candidatus Roizmanbacteria bacterium CG10_big_fil_rev_8_21_14_0_10_39_6</name>
    <dbReference type="NCBI Taxonomy" id="1974853"/>
    <lineage>
        <taxon>Bacteria</taxon>
        <taxon>Candidatus Roizmaniibacteriota</taxon>
    </lineage>
</organism>
<dbReference type="InterPro" id="IPR051055">
    <property type="entry name" value="PIF1_helicase"/>
</dbReference>
<accession>A0A2M8KTL1</accession>
<evidence type="ECO:0000256" key="5">
    <source>
        <dbReference type="ARBA" id="ARBA00022840"/>
    </source>
</evidence>
<keyword evidence="2" id="KW-0227">DNA damage</keyword>
<evidence type="ECO:0000256" key="7">
    <source>
        <dbReference type="ARBA" id="ARBA00023204"/>
    </source>
</evidence>
<proteinExistence type="predicted"/>
<reference evidence="11" key="1">
    <citation type="submission" date="2017-09" db="EMBL/GenBank/DDBJ databases">
        <title>Depth-based differentiation of microbial function through sediment-hosted aquifers and enrichment of novel symbionts in the deep terrestrial subsurface.</title>
        <authorList>
            <person name="Probst A.J."/>
            <person name="Ladd B."/>
            <person name="Jarett J.K."/>
            <person name="Geller-Mcgrath D.E."/>
            <person name="Sieber C.M.K."/>
            <person name="Emerson J.B."/>
            <person name="Anantharaman K."/>
            <person name="Thomas B.C."/>
            <person name="Malmstrom R."/>
            <person name="Stieglmeier M."/>
            <person name="Klingl A."/>
            <person name="Woyke T."/>
            <person name="Ryan C.M."/>
            <person name="Banfield J.F."/>
        </authorList>
    </citation>
    <scope>NUCLEOTIDE SEQUENCE [LARGE SCALE GENOMIC DNA]</scope>
</reference>
<dbReference type="CDD" id="cd18809">
    <property type="entry name" value="SF1_C_RecD"/>
    <property type="match status" value="1"/>
</dbReference>
<dbReference type="InterPro" id="IPR049163">
    <property type="entry name" value="Pif1-like_2B_dom"/>
</dbReference>
<dbReference type="Pfam" id="PF14493">
    <property type="entry name" value="HTH_40"/>
    <property type="match status" value="1"/>
</dbReference>
<keyword evidence="7" id="KW-0234">DNA repair</keyword>
<evidence type="ECO:0000256" key="4">
    <source>
        <dbReference type="ARBA" id="ARBA00022806"/>
    </source>
</evidence>
<dbReference type="GO" id="GO:0000723">
    <property type="term" value="P:telomere maintenance"/>
    <property type="evidence" value="ECO:0007669"/>
    <property type="project" value="InterPro"/>
</dbReference>
<evidence type="ECO:0000256" key="1">
    <source>
        <dbReference type="ARBA" id="ARBA00022741"/>
    </source>
</evidence>
<dbReference type="PANTHER" id="PTHR47642:SF5">
    <property type="entry name" value="ATP-DEPENDENT DNA HELICASE"/>
    <property type="match status" value="1"/>
</dbReference>
<dbReference type="Gene3D" id="1.10.10.1390">
    <property type="entry name" value="ATP-dependent DNA helicase RecQ"/>
    <property type="match status" value="1"/>
</dbReference>
<dbReference type="GO" id="GO:0006281">
    <property type="term" value="P:DNA repair"/>
    <property type="evidence" value="ECO:0007669"/>
    <property type="project" value="InterPro"/>
</dbReference>
<name>A0A2M8KTL1_9BACT</name>
<evidence type="ECO:0000256" key="8">
    <source>
        <dbReference type="ARBA" id="ARBA00023235"/>
    </source>
</evidence>
<dbReference type="AlphaFoldDB" id="A0A2M8KTL1"/>
<keyword evidence="3" id="KW-0378">Hydrolase</keyword>
<dbReference type="Pfam" id="PF05970">
    <property type="entry name" value="PIF1"/>
    <property type="match status" value="1"/>
</dbReference>
<keyword evidence="4" id="KW-0347">Helicase</keyword>
<sequence>MIQSQALSILKSGVNIFLTGEPGSGKTHLLNEYIKYLRNHNIEPAITASTGIAATHIGGITVHSWSGIGIKTKLDKSDLNKIKTSQYIVRRITKTKILIIEEISMLTGDTLSMIDTVCREIKQNSKPFGGIQVIFAGDFFQLPPVVRREVKENTQTMLLDGSTPLTPSSFAFYSSTWKELNPTVCYLTEQHRQEDGDFLELLSAIRDNVFNKNHLSHIETRRIRSIDFTKDKALKNIPKLFSHNTDVNRINDEVLASIREEQNTFIISVQGPDPLVTALKKGCLSPEILYLKIGASVMFTKNNPKEGFVNGTLGVVDSFDKISGNPIVKIRSERLIEVESMDWTIEENGKVRASISQLPLRLAWAITVHKSQGMSLDEAVMDLSQVFEFGQGYVALSRVRRLSGLYILGWNEQTFRVHPEILLKDKEFRIDSKNVENIFSEISQLELKKKQNDFIKACDGKPKSSFSEKLYTYTETLLLWNEGKTILQIAEMRKFTEGTILSHIEKLVLKDKIKRADLSRILTPSLKNSLPKIHATFLELNTDKLSPVFEKFNGKYSYDELGIARLMINKK</sequence>
<dbReference type="Gene3D" id="3.40.50.300">
    <property type="entry name" value="P-loop containing nucleotide triphosphate hydrolases"/>
    <property type="match status" value="2"/>
</dbReference>
<dbReference type="SUPFAM" id="SSF52540">
    <property type="entry name" value="P-loop containing nucleoside triphosphate hydrolases"/>
    <property type="match status" value="2"/>
</dbReference>
<evidence type="ECO:0000256" key="2">
    <source>
        <dbReference type="ARBA" id="ARBA00022763"/>
    </source>
</evidence>
<keyword evidence="8" id="KW-0413">Isomerase</keyword>
<dbReference type="InterPro" id="IPR003593">
    <property type="entry name" value="AAA+_ATPase"/>
</dbReference>
<dbReference type="SMART" id="SM00382">
    <property type="entry name" value="AAA"/>
    <property type="match status" value="1"/>
</dbReference>
<dbReference type="Proteomes" id="UP000229554">
    <property type="component" value="Unassembled WGS sequence"/>
</dbReference>
<evidence type="ECO:0000256" key="6">
    <source>
        <dbReference type="ARBA" id="ARBA00023125"/>
    </source>
</evidence>
<keyword evidence="6" id="KW-0238">DNA-binding</keyword>